<feature type="domain" description="HTH cro/C1-type" evidence="1">
    <location>
        <begin position="16"/>
        <end position="70"/>
    </location>
</feature>
<dbReference type="EMBL" id="CP073721">
    <property type="protein sequence ID" value="UWZ37939.1"/>
    <property type="molecule type" value="Genomic_DNA"/>
</dbReference>
<dbReference type="SUPFAM" id="SSF47413">
    <property type="entry name" value="lambda repressor-like DNA-binding domains"/>
    <property type="match status" value="1"/>
</dbReference>
<sequence length="136" mass="15180">MSDETGERGNTWGAYLKKAREAKGLSIDDLADEAEVSRMTIIRWESGKTGFKHETITRVAGVLGVDPNKAIALARGNAAASLPPPLPAEIARLVDNLNALDSDDRGQLLDRVAWVNEWAEMWMRQRQERETKRHQA</sequence>
<reference evidence="2" key="1">
    <citation type="submission" date="2021-04" db="EMBL/GenBank/DDBJ databases">
        <title>Biosynthetic gene clusters of Dactylosporangioum roseum.</title>
        <authorList>
            <person name="Hartkoorn R.C."/>
            <person name="Beaudoing E."/>
            <person name="Hot D."/>
            <person name="Moureu S."/>
        </authorList>
    </citation>
    <scope>NUCLEOTIDE SEQUENCE</scope>
    <source>
        <strain evidence="2">NRRL B-16295</strain>
    </source>
</reference>
<accession>A0ABY5Z8F8</accession>
<proteinExistence type="predicted"/>
<organism evidence="2 3">
    <name type="scientific">Dactylosporangium roseum</name>
    <dbReference type="NCBI Taxonomy" id="47989"/>
    <lineage>
        <taxon>Bacteria</taxon>
        <taxon>Bacillati</taxon>
        <taxon>Actinomycetota</taxon>
        <taxon>Actinomycetes</taxon>
        <taxon>Micromonosporales</taxon>
        <taxon>Micromonosporaceae</taxon>
        <taxon>Dactylosporangium</taxon>
    </lineage>
</organism>
<dbReference type="Pfam" id="PF01381">
    <property type="entry name" value="HTH_3"/>
    <property type="match status" value="1"/>
</dbReference>
<dbReference type="PROSITE" id="PS50943">
    <property type="entry name" value="HTH_CROC1"/>
    <property type="match status" value="1"/>
</dbReference>
<evidence type="ECO:0000313" key="3">
    <source>
        <dbReference type="Proteomes" id="UP001058271"/>
    </source>
</evidence>
<name>A0ABY5Z8F8_9ACTN</name>
<dbReference type="CDD" id="cd00093">
    <property type="entry name" value="HTH_XRE"/>
    <property type="match status" value="1"/>
</dbReference>
<dbReference type="RefSeq" id="WP_260727302.1">
    <property type="nucleotide sequence ID" value="NZ_BAAABS010000033.1"/>
</dbReference>
<dbReference type="Gene3D" id="1.10.260.40">
    <property type="entry name" value="lambda repressor-like DNA-binding domains"/>
    <property type="match status" value="1"/>
</dbReference>
<dbReference type="InterPro" id="IPR001387">
    <property type="entry name" value="Cro/C1-type_HTH"/>
</dbReference>
<keyword evidence="3" id="KW-1185">Reference proteome</keyword>
<gene>
    <name evidence="2" type="ORF">Drose_06585</name>
</gene>
<dbReference type="Proteomes" id="UP001058271">
    <property type="component" value="Chromosome"/>
</dbReference>
<evidence type="ECO:0000313" key="2">
    <source>
        <dbReference type="EMBL" id="UWZ37939.1"/>
    </source>
</evidence>
<evidence type="ECO:0000259" key="1">
    <source>
        <dbReference type="PROSITE" id="PS50943"/>
    </source>
</evidence>
<protein>
    <submittedName>
        <fullName evidence="2">Helix-turn-helix transcriptional regulator</fullName>
    </submittedName>
</protein>
<dbReference type="InterPro" id="IPR010982">
    <property type="entry name" value="Lambda_DNA-bd_dom_sf"/>
</dbReference>
<dbReference type="SMART" id="SM00530">
    <property type="entry name" value="HTH_XRE"/>
    <property type="match status" value="1"/>
</dbReference>